<comment type="caution">
    <text evidence="7">The sequence shown here is derived from an EMBL/GenBank/DDBJ whole genome shotgun (WGS) entry which is preliminary data.</text>
</comment>
<keyword evidence="4" id="KW-1015">Disulfide bond</keyword>
<keyword evidence="2 3" id="KW-0186">Copper</keyword>
<evidence type="ECO:0000256" key="2">
    <source>
        <dbReference type="ARBA" id="ARBA00023008"/>
    </source>
</evidence>
<feature type="binding site" evidence="3">
    <location>
        <position position="84"/>
    </location>
    <ligand>
        <name>Cu cation</name>
        <dbReference type="ChEBI" id="CHEBI:23378"/>
    </ligand>
</feature>
<evidence type="ECO:0000259" key="6">
    <source>
        <dbReference type="PROSITE" id="PS51352"/>
    </source>
</evidence>
<organism evidence="7 8">
    <name type="scientific">Paraconexibacter algicola</name>
    <dbReference type="NCBI Taxonomy" id="2133960"/>
    <lineage>
        <taxon>Bacteria</taxon>
        <taxon>Bacillati</taxon>
        <taxon>Actinomycetota</taxon>
        <taxon>Thermoleophilia</taxon>
        <taxon>Solirubrobacterales</taxon>
        <taxon>Paraconexibacteraceae</taxon>
        <taxon>Paraconexibacter</taxon>
    </lineage>
</organism>
<evidence type="ECO:0000313" key="8">
    <source>
        <dbReference type="Proteomes" id="UP000240739"/>
    </source>
</evidence>
<dbReference type="SUPFAM" id="SSF52833">
    <property type="entry name" value="Thioredoxin-like"/>
    <property type="match status" value="1"/>
</dbReference>
<dbReference type="Proteomes" id="UP000240739">
    <property type="component" value="Unassembled WGS sequence"/>
</dbReference>
<dbReference type="AlphaFoldDB" id="A0A2T4UF46"/>
<comment type="similarity">
    <text evidence="1">Belongs to the SCO1/2 family.</text>
</comment>
<dbReference type="GO" id="GO:0046872">
    <property type="term" value="F:metal ion binding"/>
    <property type="evidence" value="ECO:0007669"/>
    <property type="project" value="UniProtKB-KW"/>
</dbReference>
<dbReference type="RefSeq" id="WP_107570117.1">
    <property type="nucleotide sequence ID" value="NZ_PYYB01000002.1"/>
</dbReference>
<feature type="binding site" evidence="3">
    <location>
        <position position="165"/>
    </location>
    <ligand>
        <name>Cu cation</name>
        <dbReference type="ChEBI" id="CHEBI:23378"/>
    </ligand>
</feature>
<feature type="binding site" evidence="3">
    <location>
        <position position="88"/>
    </location>
    <ligand>
        <name>Cu cation</name>
        <dbReference type="ChEBI" id="CHEBI:23378"/>
    </ligand>
</feature>
<keyword evidence="3" id="KW-0479">Metal-binding</keyword>
<gene>
    <name evidence="7" type="ORF">C7Y72_15660</name>
</gene>
<name>A0A2T4UF46_9ACTN</name>
<dbReference type="PANTHER" id="PTHR12151">
    <property type="entry name" value="ELECTRON TRANSPORT PROTIN SCO1/SENC FAMILY MEMBER"/>
    <property type="match status" value="1"/>
</dbReference>
<keyword evidence="5" id="KW-0732">Signal</keyword>
<accession>A0A2T4UF46</accession>
<dbReference type="Pfam" id="PF02630">
    <property type="entry name" value="SCO1-SenC"/>
    <property type="match status" value="1"/>
</dbReference>
<feature type="domain" description="Thioredoxin" evidence="6">
    <location>
        <begin position="46"/>
        <end position="201"/>
    </location>
</feature>
<reference evidence="7 8" key="1">
    <citation type="submission" date="2018-03" db="EMBL/GenBank/DDBJ databases">
        <title>Aquarubrobacter algicola gen. nov., sp. nov., a novel actinobacterium isolated from shallow eutrophic lake during the end of cyanobacterial harmful algal blooms.</title>
        <authorList>
            <person name="Chun S.J."/>
        </authorList>
    </citation>
    <scope>NUCLEOTIDE SEQUENCE [LARGE SCALE GENOMIC DNA]</scope>
    <source>
        <strain evidence="7 8">Seoho-28</strain>
    </source>
</reference>
<dbReference type="InterPro" id="IPR003782">
    <property type="entry name" value="SCO1/SenC"/>
</dbReference>
<evidence type="ECO:0000256" key="3">
    <source>
        <dbReference type="PIRSR" id="PIRSR603782-1"/>
    </source>
</evidence>
<feature type="signal peptide" evidence="5">
    <location>
        <begin position="1"/>
        <end position="29"/>
    </location>
</feature>
<dbReference type="Gene3D" id="3.40.30.10">
    <property type="entry name" value="Glutaredoxin"/>
    <property type="match status" value="1"/>
</dbReference>
<sequence length="204" mass="22322">MRVTRLHLALATLLACTFAALCGALLATAGQDDEPTQAPGFRGALAPAGVPPKDFRLRDQDGRVASLKEYRGKVVALTFLYTTCEDTCPIAADQIRAAFDRLGHDVPALAVSVDPANDDADQARKFLLKRRLTNGRMRFLLGDRQTLAPIWKFYGVAPQGDEFDHTARVLLIDRSGRQRIAFPIDQLTPEALAHDIAKLEAEPS</sequence>
<dbReference type="InterPro" id="IPR013766">
    <property type="entry name" value="Thioredoxin_domain"/>
</dbReference>
<feature type="chain" id="PRO_5016369339" description="Thioredoxin domain-containing protein" evidence="5">
    <location>
        <begin position="30"/>
        <end position="204"/>
    </location>
</feature>
<protein>
    <recommendedName>
        <fullName evidence="6">Thioredoxin domain-containing protein</fullName>
    </recommendedName>
</protein>
<evidence type="ECO:0000313" key="7">
    <source>
        <dbReference type="EMBL" id="PTL56398.1"/>
    </source>
</evidence>
<dbReference type="EMBL" id="PYYB01000002">
    <property type="protein sequence ID" value="PTL56398.1"/>
    <property type="molecule type" value="Genomic_DNA"/>
</dbReference>
<dbReference type="PROSITE" id="PS51352">
    <property type="entry name" value="THIOREDOXIN_2"/>
    <property type="match status" value="1"/>
</dbReference>
<dbReference type="PROSITE" id="PS51257">
    <property type="entry name" value="PROKAR_LIPOPROTEIN"/>
    <property type="match status" value="1"/>
</dbReference>
<dbReference type="InterPro" id="IPR036249">
    <property type="entry name" value="Thioredoxin-like_sf"/>
</dbReference>
<evidence type="ECO:0000256" key="1">
    <source>
        <dbReference type="ARBA" id="ARBA00010996"/>
    </source>
</evidence>
<feature type="disulfide bond" description="Redox-active" evidence="4">
    <location>
        <begin position="84"/>
        <end position="88"/>
    </location>
</feature>
<evidence type="ECO:0000256" key="5">
    <source>
        <dbReference type="SAM" id="SignalP"/>
    </source>
</evidence>
<keyword evidence="8" id="KW-1185">Reference proteome</keyword>
<dbReference type="PANTHER" id="PTHR12151:SF25">
    <property type="entry name" value="LINALOOL DEHYDRATASE_ISOMERASE DOMAIN-CONTAINING PROTEIN"/>
    <property type="match status" value="1"/>
</dbReference>
<evidence type="ECO:0000256" key="4">
    <source>
        <dbReference type="PIRSR" id="PIRSR603782-2"/>
    </source>
</evidence>
<dbReference type="CDD" id="cd02968">
    <property type="entry name" value="SCO"/>
    <property type="match status" value="1"/>
</dbReference>
<dbReference type="OrthoDB" id="9790194at2"/>
<proteinExistence type="inferred from homology"/>